<dbReference type="AlphaFoldDB" id="A0A9N9PS83"/>
<organism evidence="2 3">
    <name type="scientific">Hymenoscyphus fraxineus</name>
    <dbReference type="NCBI Taxonomy" id="746836"/>
    <lineage>
        <taxon>Eukaryota</taxon>
        <taxon>Fungi</taxon>
        <taxon>Dikarya</taxon>
        <taxon>Ascomycota</taxon>
        <taxon>Pezizomycotina</taxon>
        <taxon>Leotiomycetes</taxon>
        <taxon>Helotiales</taxon>
        <taxon>Helotiaceae</taxon>
        <taxon>Hymenoscyphus</taxon>
    </lineage>
</organism>
<sequence length="76" mass="8617">MDFNTSTEKWVGSPPSKASERSCAIDVTWICIIYYIALLRNMSIYRAVIEVLLRSYNKSFSIDMNGTEIDISFSPG</sequence>
<feature type="region of interest" description="Disordered" evidence="1">
    <location>
        <begin position="1"/>
        <end position="21"/>
    </location>
</feature>
<comment type="caution">
    <text evidence="2">The sequence shown here is derived from an EMBL/GenBank/DDBJ whole genome shotgun (WGS) entry which is preliminary data.</text>
</comment>
<dbReference type="Proteomes" id="UP000696280">
    <property type="component" value="Unassembled WGS sequence"/>
</dbReference>
<evidence type="ECO:0000313" key="2">
    <source>
        <dbReference type="EMBL" id="CAG8953108.1"/>
    </source>
</evidence>
<accession>A0A9N9PS83</accession>
<evidence type="ECO:0000256" key="1">
    <source>
        <dbReference type="SAM" id="MobiDB-lite"/>
    </source>
</evidence>
<dbReference type="EMBL" id="CAJVRL010000049">
    <property type="protein sequence ID" value="CAG8953108.1"/>
    <property type="molecule type" value="Genomic_DNA"/>
</dbReference>
<name>A0A9N9PS83_9HELO</name>
<reference evidence="2" key="1">
    <citation type="submission" date="2021-07" db="EMBL/GenBank/DDBJ databases">
        <authorList>
            <person name="Durling M."/>
        </authorList>
    </citation>
    <scope>NUCLEOTIDE SEQUENCE</scope>
</reference>
<evidence type="ECO:0000313" key="3">
    <source>
        <dbReference type="Proteomes" id="UP000696280"/>
    </source>
</evidence>
<gene>
    <name evidence="2" type="ORF">HYFRA_00003305</name>
</gene>
<proteinExistence type="predicted"/>
<protein>
    <submittedName>
        <fullName evidence="2">Uncharacterized protein</fullName>
    </submittedName>
</protein>
<keyword evidence="3" id="KW-1185">Reference proteome</keyword>